<reference evidence="1" key="1">
    <citation type="submission" date="2024-06" db="EMBL/GenBank/DDBJ databases">
        <authorList>
            <person name="Coelho C."/>
            <person name="Bento M."/>
            <person name="Garcia E."/>
            <person name="Camelo A."/>
            <person name="Brandao I."/>
            <person name="Espirito Santo C."/>
            <person name="Trovao J."/>
            <person name="Verissimo A."/>
            <person name="Costa J."/>
            <person name="Tiago I."/>
        </authorList>
    </citation>
    <scope>NUCLEOTIDE SEQUENCE</scope>
    <source>
        <strain evidence="1">KWT182</strain>
    </source>
</reference>
<evidence type="ECO:0000313" key="1">
    <source>
        <dbReference type="EMBL" id="XBS71391.1"/>
    </source>
</evidence>
<dbReference type="AlphaFoldDB" id="A0AAU7QGE0"/>
<gene>
    <name evidence="1" type="ORF">ABK905_10885</name>
</gene>
<accession>A0AAU7QGE0</accession>
<organism evidence="1">
    <name type="scientific">Acerihabitans sp. KWT182</name>
    <dbReference type="NCBI Taxonomy" id="3157919"/>
    <lineage>
        <taxon>Bacteria</taxon>
        <taxon>Pseudomonadati</taxon>
        <taxon>Pseudomonadota</taxon>
        <taxon>Gammaproteobacteria</taxon>
        <taxon>Enterobacterales</taxon>
        <taxon>Pectobacteriaceae</taxon>
        <taxon>Acerihabitans</taxon>
    </lineage>
</organism>
<protein>
    <submittedName>
        <fullName evidence="1">Uncharacterized protein</fullName>
    </submittedName>
</protein>
<dbReference type="EMBL" id="CP157947">
    <property type="protein sequence ID" value="XBS71391.1"/>
    <property type="molecule type" value="Genomic_DNA"/>
</dbReference>
<proteinExistence type="predicted"/>
<name>A0AAU7QGE0_9GAMM</name>
<sequence length="69" mass="7364">MICSCVVEKLGHSETGSKPWAMVNTPGSLANDIFMAASGEAKNIDVANSLLNDRLVIPIADFPLMMVVE</sequence>